<evidence type="ECO:0000313" key="6">
    <source>
        <dbReference type="Proteomes" id="UP001361570"/>
    </source>
</evidence>
<sequence length="645" mass="66102">MNDAPGRPEPEDHTARIERPGAALPPVPDPVGAAVRRRRRAEGGTDPELAARARAAAGLPPVEPDPPVRTHPTTYDDGTDDGTDDGPDVGADDAHDGSVSADAPTQRFAGAGPEGSGDPMPPVADGPTADGSDRSVPPARSRRRPARTFGRAAGLTVLGAVVPGSGLLAAGWRRSGAAVLAVFAVLVAGLLWLATAGQRTAVRAAVDPQVLLGVMVGTGVLALLWIAVVVLGYRLLRPRGLTRAQQGAGALLVLLLVAGVATPAVTAVRLAGAQRGLVDTLFAGGTSATVEEPADPVNPFGDKERVNVLLLGGDGGEGREGVRTDTVIVASIETATGETTLLSLPRNLEDLPFPEGTELAELFPDGFDAGAESESLLNAVYRNGPALYPDALGAPSDDPGADWLKLGVGEALGLPIDYYVLVNLDGFSQLVDALGGITVNVNYYVPVGGEPTLRILPDSYIAPGPDQEMDGATALAFARGRFGLSDYQRMDRQRCVLDAIVAAADPVTLLTRYQQLAATTSDIVATDIPQSVLDDFVDLAFLVKDAEIRSVVFDDTVIQPAYPDYDRIRALVQQALGAAPAAPSSAPSESAAPTTSAPTSAPSSAPTTGTPSSSSPAVADVADACAYDPAAAQAAIQAGEPPTRG</sequence>
<accession>A0ABU8E1S3</accession>
<dbReference type="InterPro" id="IPR004474">
    <property type="entry name" value="LytR_CpsA_psr"/>
</dbReference>
<dbReference type="Proteomes" id="UP001361570">
    <property type="component" value="Unassembled WGS sequence"/>
</dbReference>
<dbReference type="PANTHER" id="PTHR33392">
    <property type="entry name" value="POLYISOPRENYL-TEICHOIC ACID--PEPTIDOGLYCAN TEICHOIC ACID TRANSFERASE TAGU"/>
    <property type="match status" value="1"/>
</dbReference>
<feature type="region of interest" description="Disordered" evidence="2">
    <location>
        <begin position="1"/>
        <end position="147"/>
    </location>
</feature>
<dbReference type="PANTHER" id="PTHR33392:SF6">
    <property type="entry name" value="POLYISOPRENYL-TEICHOIC ACID--PEPTIDOGLYCAN TEICHOIC ACID TRANSFERASE TAGU"/>
    <property type="match status" value="1"/>
</dbReference>
<keyword evidence="3" id="KW-1133">Transmembrane helix</keyword>
<feature type="transmembrane region" description="Helical" evidence="3">
    <location>
        <begin position="152"/>
        <end position="172"/>
    </location>
</feature>
<feature type="transmembrane region" description="Helical" evidence="3">
    <location>
        <begin position="248"/>
        <end position="268"/>
    </location>
</feature>
<proteinExistence type="inferred from homology"/>
<comment type="caution">
    <text evidence="5">The sequence shown here is derived from an EMBL/GenBank/DDBJ whole genome shotgun (WGS) entry which is preliminary data.</text>
</comment>
<feature type="compositionally biased region" description="Basic and acidic residues" evidence="2">
    <location>
        <begin position="1"/>
        <end position="19"/>
    </location>
</feature>
<keyword evidence="6" id="KW-1185">Reference proteome</keyword>
<dbReference type="NCBIfam" id="TIGR00350">
    <property type="entry name" value="lytR_cpsA_psr"/>
    <property type="match status" value="1"/>
</dbReference>
<evidence type="ECO:0000313" key="5">
    <source>
        <dbReference type="EMBL" id="MEI4274202.1"/>
    </source>
</evidence>
<feature type="domain" description="Cell envelope-related transcriptional attenuator" evidence="4">
    <location>
        <begin position="323"/>
        <end position="502"/>
    </location>
</feature>
<protein>
    <submittedName>
        <fullName evidence="5">LCP family protein</fullName>
    </submittedName>
</protein>
<keyword evidence="3" id="KW-0472">Membrane</keyword>
<organism evidence="5 6">
    <name type="scientific">Klenkia sesuvii</name>
    <dbReference type="NCBI Taxonomy" id="3103137"/>
    <lineage>
        <taxon>Bacteria</taxon>
        <taxon>Bacillati</taxon>
        <taxon>Actinomycetota</taxon>
        <taxon>Actinomycetes</taxon>
        <taxon>Geodermatophilales</taxon>
        <taxon>Geodermatophilaceae</taxon>
        <taxon>Klenkia</taxon>
    </lineage>
</organism>
<comment type="similarity">
    <text evidence="1">Belongs to the LytR/CpsA/Psr (LCP) family.</text>
</comment>
<name>A0ABU8E1S3_9ACTN</name>
<gene>
    <name evidence="5" type="ORF">TEK04_20955</name>
</gene>
<evidence type="ECO:0000256" key="1">
    <source>
        <dbReference type="ARBA" id="ARBA00006068"/>
    </source>
</evidence>
<keyword evidence="3" id="KW-0812">Transmembrane</keyword>
<feature type="transmembrane region" description="Helical" evidence="3">
    <location>
        <begin position="178"/>
        <end position="198"/>
    </location>
</feature>
<feature type="compositionally biased region" description="Acidic residues" evidence="2">
    <location>
        <begin position="77"/>
        <end position="91"/>
    </location>
</feature>
<dbReference type="InterPro" id="IPR050922">
    <property type="entry name" value="LytR/CpsA/Psr_CW_biosynth"/>
</dbReference>
<evidence type="ECO:0000256" key="3">
    <source>
        <dbReference type="SAM" id="Phobius"/>
    </source>
</evidence>
<dbReference type="Pfam" id="PF03816">
    <property type="entry name" value="LytR_cpsA_psr"/>
    <property type="match status" value="1"/>
</dbReference>
<dbReference type="RefSeq" id="WP_336406317.1">
    <property type="nucleotide sequence ID" value="NZ_JBAPLU010000040.1"/>
</dbReference>
<feature type="region of interest" description="Disordered" evidence="2">
    <location>
        <begin position="581"/>
        <end position="617"/>
    </location>
</feature>
<reference evidence="5 6" key="1">
    <citation type="submission" date="2024-03" db="EMBL/GenBank/DDBJ databases">
        <title>Draft genome sequence of Klenkia sp. LSe6-5.</title>
        <authorList>
            <person name="Duangmal K."/>
            <person name="Chantavorakit T."/>
        </authorList>
    </citation>
    <scope>NUCLEOTIDE SEQUENCE [LARGE SCALE GENOMIC DNA]</scope>
    <source>
        <strain evidence="5 6">LSe6-5</strain>
    </source>
</reference>
<evidence type="ECO:0000259" key="4">
    <source>
        <dbReference type="Pfam" id="PF03816"/>
    </source>
</evidence>
<feature type="transmembrane region" description="Helical" evidence="3">
    <location>
        <begin position="210"/>
        <end position="236"/>
    </location>
</feature>
<dbReference type="EMBL" id="JBAPLU010000040">
    <property type="protein sequence ID" value="MEI4274202.1"/>
    <property type="molecule type" value="Genomic_DNA"/>
</dbReference>
<evidence type="ECO:0000256" key="2">
    <source>
        <dbReference type="SAM" id="MobiDB-lite"/>
    </source>
</evidence>
<dbReference type="Gene3D" id="3.40.630.190">
    <property type="entry name" value="LCP protein"/>
    <property type="match status" value="1"/>
</dbReference>